<reference evidence="9 11" key="1">
    <citation type="submission" date="2015-09" db="EMBL/GenBank/DDBJ databases">
        <authorList>
            <consortium name="Pathogen Informatics"/>
        </authorList>
    </citation>
    <scope>NUCLEOTIDE SEQUENCE [LARGE SCALE GENOMIC DNA]</scope>
    <source>
        <strain evidence="9 11">2789STDY5608850</strain>
    </source>
</reference>
<feature type="transmembrane region" description="Helical" evidence="7">
    <location>
        <begin position="73"/>
        <end position="92"/>
    </location>
</feature>
<keyword evidence="6 7" id="KW-0472">Membrane</keyword>
<evidence type="ECO:0000256" key="2">
    <source>
        <dbReference type="ARBA" id="ARBA00022448"/>
    </source>
</evidence>
<evidence type="ECO:0000256" key="5">
    <source>
        <dbReference type="ARBA" id="ARBA00022989"/>
    </source>
</evidence>
<evidence type="ECO:0000313" key="11">
    <source>
        <dbReference type="Proteomes" id="UP000095651"/>
    </source>
</evidence>
<proteinExistence type="inferred from homology"/>
<dbReference type="SUPFAM" id="SSF161098">
    <property type="entry name" value="MetI-like"/>
    <property type="match status" value="1"/>
</dbReference>
<protein>
    <submittedName>
        <fullName evidence="9">Sugar ABC transporter permease</fullName>
    </submittedName>
</protein>
<dbReference type="PANTHER" id="PTHR30193:SF37">
    <property type="entry name" value="INNER MEMBRANE ABC TRANSPORTER PERMEASE PROTEIN YCJO"/>
    <property type="match status" value="1"/>
</dbReference>
<dbReference type="EMBL" id="QSSQ01000028">
    <property type="protein sequence ID" value="RGL99992.1"/>
    <property type="molecule type" value="Genomic_DNA"/>
</dbReference>
<dbReference type="CDD" id="cd06261">
    <property type="entry name" value="TM_PBP2"/>
    <property type="match status" value="1"/>
</dbReference>
<keyword evidence="5 7" id="KW-1133">Transmembrane helix</keyword>
<organism evidence="9 11">
    <name type="scientific">Hungatella hathewayi</name>
    <dbReference type="NCBI Taxonomy" id="154046"/>
    <lineage>
        <taxon>Bacteria</taxon>
        <taxon>Bacillati</taxon>
        <taxon>Bacillota</taxon>
        <taxon>Clostridia</taxon>
        <taxon>Lachnospirales</taxon>
        <taxon>Lachnospiraceae</taxon>
        <taxon>Hungatella</taxon>
    </lineage>
</organism>
<feature type="domain" description="ABC transmembrane type-1" evidence="8">
    <location>
        <begin position="67"/>
        <end position="275"/>
    </location>
</feature>
<accession>A0A174HQ70</accession>
<comment type="subcellular location">
    <subcellularLocation>
        <location evidence="1 7">Cell membrane</location>
        <topology evidence="1 7">Multi-pass membrane protein</topology>
    </subcellularLocation>
</comment>
<feature type="transmembrane region" description="Helical" evidence="7">
    <location>
        <begin position="206"/>
        <end position="229"/>
    </location>
</feature>
<reference evidence="10 12" key="2">
    <citation type="submission" date="2018-08" db="EMBL/GenBank/DDBJ databases">
        <title>A genome reference for cultivated species of the human gut microbiota.</title>
        <authorList>
            <person name="Zou Y."/>
            <person name="Xue W."/>
            <person name="Luo G."/>
        </authorList>
    </citation>
    <scope>NUCLEOTIDE SEQUENCE [LARGE SCALE GENOMIC DNA]</scope>
    <source>
        <strain evidence="10 12">TF05-11AC</strain>
    </source>
</reference>
<evidence type="ECO:0000256" key="3">
    <source>
        <dbReference type="ARBA" id="ARBA00022475"/>
    </source>
</evidence>
<name>A0A174HQ70_9FIRM</name>
<comment type="similarity">
    <text evidence="7">Belongs to the binding-protein-dependent transport system permease family.</text>
</comment>
<dbReference type="InterPro" id="IPR051393">
    <property type="entry name" value="ABC_transporter_permease"/>
</dbReference>
<feature type="transmembrane region" description="Helical" evidence="7">
    <location>
        <begin position="104"/>
        <end position="125"/>
    </location>
</feature>
<evidence type="ECO:0000259" key="8">
    <source>
        <dbReference type="PROSITE" id="PS50928"/>
    </source>
</evidence>
<gene>
    <name evidence="9" type="primary">ugpA_59</name>
    <name evidence="10" type="ORF">DXC39_21865</name>
    <name evidence="9" type="ORF">ERS852407_03819</name>
</gene>
<evidence type="ECO:0000256" key="1">
    <source>
        <dbReference type="ARBA" id="ARBA00004651"/>
    </source>
</evidence>
<dbReference type="Pfam" id="PF00528">
    <property type="entry name" value="BPD_transp_1"/>
    <property type="match status" value="1"/>
</dbReference>
<evidence type="ECO:0000313" key="10">
    <source>
        <dbReference type="EMBL" id="RGL99992.1"/>
    </source>
</evidence>
<dbReference type="PANTHER" id="PTHR30193">
    <property type="entry name" value="ABC TRANSPORTER PERMEASE PROTEIN"/>
    <property type="match status" value="1"/>
</dbReference>
<evidence type="ECO:0000256" key="4">
    <source>
        <dbReference type="ARBA" id="ARBA00022692"/>
    </source>
</evidence>
<dbReference type="InterPro" id="IPR000515">
    <property type="entry name" value="MetI-like"/>
</dbReference>
<keyword evidence="3" id="KW-1003">Cell membrane</keyword>
<dbReference type="EMBL" id="CYZE01000011">
    <property type="protein sequence ID" value="CUO75015.1"/>
    <property type="molecule type" value="Genomic_DNA"/>
</dbReference>
<dbReference type="InterPro" id="IPR035906">
    <property type="entry name" value="MetI-like_sf"/>
</dbReference>
<dbReference type="Gene3D" id="1.10.3720.10">
    <property type="entry name" value="MetI-like"/>
    <property type="match status" value="1"/>
</dbReference>
<dbReference type="AlphaFoldDB" id="A0A174HQ70"/>
<dbReference type="GO" id="GO:0055085">
    <property type="term" value="P:transmembrane transport"/>
    <property type="evidence" value="ECO:0007669"/>
    <property type="project" value="InterPro"/>
</dbReference>
<evidence type="ECO:0000313" key="12">
    <source>
        <dbReference type="Proteomes" id="UP000261257"/>
    </source>
</evidence>
<dbReference type="PROSITE" id="PS50928">
    <property type="entry name" value="ABC_TM1"/>
    <property type="match status" value="1"/>
</dbReference>
<dbReference type="Proteomes" id="UP000261257">
    <property type="component" value="Unassembled WGS sequence"/>
</dbReference>
<dbReference type="RefSeq" id="WP_055657601.1">
    <property type="nucleotide sequence ID" value="NZ_CABIXC010000011.1"/>
</dbReference>
<feature type="transmembrane region" description="Helical" evidence="7">
    <location>
        <begin position="148"/>
        <end position="169"/>
    </location>
</feature>
<feature type="transmembrane region" description="Helical" evidence="7">
    <location>
        <begin position="7"/>
        <end position="28"/>
    </location>
</feature>
<keyword evidence="4 7" id="KW-0812">Transmembrane</keyword>
<dbReference type="GO" id="GO:0005886">
    <property type="term" value="C:plasma membrane"/>
    <property type="evidence" value="ECO:0007669"/>
    <property type="project" value="UniProtKB-SubCell"/>
</dbReference>
<evidence type="ECO:0000256" key="6">
    <source>
        <dbReference type="ARBA" id="ARBA00023136"/>
    </source>
</evidence>
<keyword evidence="2 7" id="KW-0813">Transport</keyword>
<dbReference type="Proteomes" id="UP000095651">
    <property type="component" value="Unassembled WGS sequence"/>
</dbReference>
<sequence length="285" mass="32251">MKRKKKITPYLLILPSMFFLVLFIYYPAVKTLFKSLFLINSSNIPVKFVGLGNYRKLFSDETFLKSIVVTFEYALVVIPVTILMGYLLALISASGRRLSPVYELMYAMPMAVSMSVASVIFKLLLNGNLGFINHVFHLNIMWFTDKKYALWAIIIIGIWMGLGMTYIFLLSAVRSVSEELLEAATAEGAGIWQKVRYIYTPMISPTLFYLFCVNVGSALMMSGPVIILTQGGPDSSTSTIMYYMYQKGFYVYNYGLSYSAAVVGFIIGFTVILISFIWEKRGVHY</sequence>
<evidence type="ECO:0000313" key="9">
    <source>
        <dbReference type="EMBL" id="CUO75015.1"/>
    </source>
</evidence>
<feature type="transmembrane region" description="Helical" evidence="7">
    <location>
        <begin position="249"/>
        <end position="278"/>
    </location>
</feature>
<evidence type="ECO:0000256" key="7">
    <source>
        <dbReference type="RuleBase" id="RU363032"/>
    </source>
</evidence>